<evidence type="ECO:0000256" key="1">
    <source>
        <dbReference type="ARBA" id="ARBA00004162"/>
    </source>
</evidence>
<keyword evidence="7" id="KW-0811">Translocation</keyword>
<evidence type="ECO:0000256" key="7">
    <source>
        <dbReference type="ARBA" id="ARBA00023010"/>
    </source>
</evidence>
<accession>A0A3B1BXK5</accession>
<dbReference type="HAMAP" id="MF_00236">
    <property type="entry name" value="TatA_E"/>
    <property type="match status" value="1"/>
</dbReference>
<dbReference type="AlphaFoldDB" id="A0A3B1BXK5"/>
<keyword evidence="2" id="KW-0813">Transport</keyword>
<evidence type="ECO:0000313" key="10">
    <source>
        <dbReference type="EMBL" id="VAX15420.1"/>
    </source>
</evidence>
<evidence type="ECO:0000256" key="8">
    <source>
        <dbReference type="ARBA" id="ARBA00023136"/>
    </source>
</evidence>
<sequence>MFGVTEWLLIAAILILMFGATRIPRMADGMGKGIRNFIDALKEDSNSSTPKKVDDKPE</sequence>
<dbReference type="GO" id="GO:0005886">
    <property type="term" value="C:plasma membrane"/>
    <property type="evidence" value="ECO:0007669"/>
    <property type="project" value="UniProtKB-SubCell"/>
</dbReference>
<dbReference type="GO" id="GO:0043953">
    <property type="term" value="P:protein transport by the Tat complex"/>
    <property type="evidence" value="ECO:0007669"/>
    <property type="project" value="InterPro"/>
</dbReference>
<evidence type="ECO:0000256" key="5">
    <source>
        <dbReference type="ARBA" id="ARBA00022927"/>
    </source>
</evidence>
<organism evidence="10">
    <name type="scientific">hydrothermal vent metagenome</name>
    <dbReference type="NCBI Taxonomy" id="652676"/>
    <lineage>
        <taxon>unclassified sequences</taxon>
        <taxon>metagenomes</taxon>
        <taxon>ecological metagenomes</taxon>
    </lineage>
</organism>
<evidence type="ECO:0000256" key="3">
    <source>
        <dbReference type="ARBA" id="ARBA00022475"/>
    </source>
</evidence>
<keyword evidence="3" id="KW-1003">Cell membrane</keyword>
<evidence type="ECO:0000256" key="4">
    <source>
        <dbReference type="ARBA" id="ARBA00022692"/>
    </source>
</evidence>
<dbReference type="PANTHER" id="PTHR42982:SF1">
    <property type="entry name" value="SEC-INDEPENDENT PROTEIN TRANSLOCASE PROTEIN TATA"/>
    <property type="match status" value="1"/>
</dbReference>
<comment type="subcellular location">
    <subcellularLocation>
        <location evidence="1">Cell membrane</location>
        <topology evidence="1">Single-pass membrane protein</topology>
    </subcellularLocation>
</comment>
<dbReference type="InterPro" id="IPR006312">
    <property type="entry name" value="TatA/E"/>
</dbReference>
<keyword evidence="4 9" id="KW-0812">Transmembrane</keyword>
<keyword evidence="8 9" id="KW-0472">Membrane</keyword>
<evidence type="ECO:0000256" key="9">
    <source>
        <dbReference type="SAM" id="Phobius"/>
    </source>
</evidence>
<dbReference type="InterPro" id="IPR003369">
    <property type="entry name" value="TatA/B/E"/>
</dbReference>
<name>A0A3B1BXK5_9ZZZZ</name>
<dbReference type="PANTHER" id="PTHR42982">
    <property type="entry name" value="SEC-INDEPENDENT PROTEIN TRANSLOCASE PROTEIN TATA"/>
    <property type="match status" value="1"/>
</dbReference>
<protein>
    <recommendedName>
        <fullName evidence="11">Twin-arginine translocation protein TatA</fullName>
    </recommendedName>
</protein>
<proteinExistence type="inferred from homology"/>
<gene>
    <name evidence="10" type="ORF">MNBD_NITROSPINAE04-2062</name>
</gene>
<keyword evidence="6 9" id="KW-1133">Transmembrane helix</keyword>
<dbReference type="EMBL" id="UOGA01000037">
    <property type="protein sequence ID" value="VAX15420.1"/>
    <property type="molecule type" value="Genomic_DNA"/>
</dbReference>
<keyword evidence="5" id="KW-0653">Protein transport</keyword>
<dbReference type="Pfam" id="PF02416">
    <property type="entry name" value="TatA_B_E"/>
    <property type="match status" value="1"/>
</dbReference>
<evidence type="ECO:0000256" key="6">
    <source>
        <dbReference type="ARBA" id="ARBA00022989"/>
    </source>
</evidence>
<evidence type="ECO:0008006" key="11">
    <source>
        <dbReference type="Google" id="ProtNLM"/>
    </source>
</evidence>
<evidence type="ECO:0000256" key="2">
    <source>
        <dbReference type="ARBA" id="ARBA00022448"/>
    </source>
</evidence>
<dbReference type="Gene3D" id="1.20.5.3310">
    <property type="match status" value="1"/>
</dbReference>
<reference evidence="10" key="1">
    <citation type="submission" date="2018-06" db="EMBL/GenBank/DDBJ databases">
        <authorList>
            <person name="Zhirakovskaya E."/>
        </authorList>
    </citation>
    <scope>NUCLEOTIDE SEQUENCE</scope>
</reference>
<feature type="transmembrane region" description="Helical" evidence="9">
    <location>
        <begin position="6"/>
        <end position="23"/>
    </location>
</feature>